<organism evidence="2 3">
    <name type="scientific">Ganoderma sinense ZZ0214-1</name>
    <dbReference type="NCBI Taxonomy" id="1077348"/>
    <lineage>
        <taxon>Eukaryota</taxon>
        <taxon>Fungi</taxon>
        <taxon>Dikarya</taxon>
        <taxon>Basidiomycota</taxon>
        <taxon>Agaricomycotina</taxon>
        <taxon>Agaricomycetes</taxon>
        <taxon>Polyporales</taxon>
        <taxon>Polyporaceae</taxon>
        <taxon>Ganoderma</taxon>
    </lineage>
</organism>
<comment type="caution">
    <text evidence="2">The sequence shown here is derived from an EMBL/GenBank/DDBJ whole genome shotgun (WGS) entry which is preliminary data.</text>
</comment>
<evidence type="ECO:0000256" key="1">
    <source>
        <dbReference type="SAM" id="MobiDB-lite"/>
    </source>
</evidence>
<feature type="compositionally biased region" description="Basic and acidic residues" evidence="1">
    <location>
        <begin position="1"/>
        <end position="12"/>
    </location>
</feature>
<feature type="region of interest" description="Disordered" evidence="1">
    <location>
        <begin position="30"/>
        <end position="64"/>
    </location>
</feature>
<proteinExistence type="predicted"/>
<name>A0A2G8RZU3_9APHY</name>
<feature type="compositionally biased region" description="Low complexity" evidence="1">
    <location>
        <begin position="45"/>
        <end position="57"/>
    </location>
</feature>
<feature type="region of interest" description="Disordered" evidence="1">
    <location>
        <begin position="1"/>
        <end position="20"/>
    </location>
</feature>
<sequence length="234" mass="26961">MDVRRASLDHEPVLVPAPGPLAVVSVDPVNLNTNKDPAMDPAPGSNSNSTSSKSASHSQEDSGSLKMRPREFVWGKRVIRDILPRYTIPAWLDPLYVDVDDPRKLPLCWYGVPFYFDTIFEYARRIRVAVYAKRENLMLKPGDLDAYRTWPKLVEWFKDQSGLTMHLHQVWDEDEPLLTFFNNHEMEGVTEDMWRIIGDLLDDIDYPEDCKPMWYLDRSLSVRLSVLYTAANAS</sequence>
<dbReference type="AlphaFoldDB" id="A0A2G8RZU3"/>
<protein>
    <submittedName>
        <fullName evidence="2">Uncharacterized protein</fullName>
    </submittedName>
</protein>
<dbReference type="Proteomes" id="UP000230002">
    <property type="component" value="Unassembled WGS sequence"/>
</dbReference>
<evidence type="ECO:0000313" key="3">
    <source>
        <dbReference type="Proteomes" id="UP000230002"/>
    </source>
</evidence>
<dbReference type="EMBL" id="AYKW01000034">
    <property type="protein sequence ID" value="PIL27043.1"/>
    <property type="molecule type" value="Genomic_DNA"/>
</dbReference>
<evidence type="ECO:0000313" key="2">
    <source>
        <dbReference type="EMBL" id="PIL27043.1"/>
    </source>
</evidence>
<accession>A0A2G8RZU3</accession>
<keyword evidence="3" id="KW-1185">Reference proteome</keyword>
<gene>
    <name evidence="2" type="ORF">GSI_10182</name>
</gene>
<reference evidence="2 3" key="1">
    <citation type="journal article" date="2015" name="Sci. Rep.">
        <title>Chromosome-level genome map provides insights into diverse defense mechanisms in the medicinal fungus Ganoderma sinense.</title>
        <authorList>
            <person name="Zhu Y."/>
            <person name="Xu J."/>
            <person name="Sun C."/>
            <person name="Zhou S."/>
            <person name="Xu H."/>
            <person name="Nelson D.R."/>
            <person name="Qian J."/>
            <person name="Song J."/>
            <person name="Luo H."/>
            <person name="Xiang L."/>
            <person name="Li Y."/>
            <person name="Xu Z."/>
            <person name="Ji A."/>
            <person name="Wang L."/>
            <person name="Lu S."/>
            <person name="Hayward A."/>
            <person name="Sun W."/>
            <person name="Li X."/>
            <person name="Schwartz D.C."/>
            <person name="Wang Y."/>
            <person name="Chen S."/>
        </authorList>
    </citation>
    <scope>NUCLEOTIDE SEQUENCE [LARGE SCALE GENOMIC DNA]</scope>
    <source>
        <strain evidence="2 3">ZZ0214-1</strain>
    </source>
</reference>